<dbReference type="PANTHER" id="PTHR47313">
    <property type="entry name" value="RIBOSOMAL RNA LARGE SUBUNIT METHYLTRANSFERASE K/L"/>
    <property type="match status" value="1"/>
</dbReference>
<dbReference type="SUPFAM" id="SSF53335">
    <property type="entry name" value="S-adenosyl-L-methionine-dependent methyltransferases"/>
    <property type="match status" value="1"/>
</dbReference>
<feature type="domain" description="Ribosomal RNA large subunit methyltransferase K/L-like methyltransferase" evidence="3">
    <location>
        <begin position="177"/>
        <end position="360"/>
    </location>
</feature>
<keyword evidence="1 5" id="KW-0489">Methyltransferase</keyword>
<evidence type="ECO:0000259" key="4">
    <source>
        <dbReference type="Pfam" id="PF22020"/>
    </source>
</evidence>
<gene>
    <name evidence="5" type="ORF">Ga0080574_TMP1304</name>
</gene>
<evidence type="ECO:0000313" key="6">
    <source>
        <dbReference type="Proteomes" id="UP000187059"/>
    </source>
</evidence>
<dbReference type="Pfam" id="PF01170">
    <property type="entry name" value="UPF0020"/>
    <property type="match status" value="1"/>
</dbReference>
<dbReference type="GO" id="GO:0008990">
    <property type="term" value="F:rRNA (guanine-N2-)-methyltransferase activity"/>
    <property type="evidence" value="ECO:0007669"/>
    <property type="project" value="TreeGrafter"/>
</dbReference>
<reference evidence="5 6" key="1">
    <citation type="submission" date="2016-04" db="EMBL/GenBank/DDBJ databases">
        <title>Deep-sea bacteria in the southern Pacific.</title>
        <authorList>
            <person name="Tang K."/>
        </authorList>
    </citation>
    <scope>NUCLEOTIDE SEQUENCE [LARGE SCALE GENOMIC DNA]</scope>
    <source>
        <strain evidence="5 6">JLT2014</strain>
    </source>
</reference>
<organism evidence="5 6">
    <name type="scientific">Salipiger abyssi</name>
    <dbReference type="NCBI Taxonomy" id="1250539"/>
    <lineage>
        <taxon>Bacteria</taxon>
        <taxon>Pseudomonadati</taxon>
        <taxon>Pseudomonadota</taxon>
        <taxon>Alphaproteobacteria</taxon>
        <taxon>Rhodobacterales</taxon>
        <taxon>Roseobacteraceae</taxon>
        <taxon>Salipiger</taxon>
    </lineage>
</organism>
<dbReference type="PANTHER" id="PTHR47313:SF1">
    <property type="entry name" value="RIBOSOMAL RNA LARGE SUBUNIT METHYLTRANSFERASE K_L"/>
    <property type="match status" value="1"/>
</dbReference>
<dbReference type="Proteomes" id="UP000187059">
    <property type="component" value="Chromosome"/>
</dbReference>
<proteinExistence type="predicted"/>
<dbReference type="EC" id="2.1.1.-" evidence="5"/>
<evidence type="ECO:0000256" key="1">
    <source>
        <dbReference type="ARBA" id="ARBA00022603"/>
    </source>
</evidence>
<evidence type="ECO:0000313" key="5">
    <source>
        <dbReference type="EMBL" id="APZ51638.1"/>
    </source>
</evidence>
<dbReference type="EMBL" id="CP015093">
    <property type="protein sequence ID" value="APZ51638.1"/>
    <property type="molecule type" value="Genomic_DNA"/>
</dbReference>
<dbReference type="PRINTS" id="PR00507">
    <property type="entry name" value="N12N6MTFRASE"/>
</dbReference>
<dbReference type="KEGG" id="paby:Ga0080574_TMP1304"/>
<feature type="domain" description="RlmL ferredoxin-like" evidence="4">
    <location>
        <begin position="26"/>
        <end position="81"/>
    </location>
</feature>
<evidence type="ECO:0000259" key="3">
    <source>
        <dbReference type="Pfam" id="PF01170"/>
    </source>
</evidence>
<keyword evidence="6" id="KW-1185">Reference proteome</keyword>
<dbReference type="AlphaFoldDB" id="A0A1P8UQN3"/>
<dbReference type="GO" id="GO:0070043">
    <property type="term" value="F:rRNA (guanine-N7-)-methyltransferase activity"/>
    <property type="evidence" value="ECO:0007669"/>
    <property type="project" value="TreeGrafter"/>
</dbReference>
<evidence type="ECO:0000256" key="2">
    <source>
        <dbReference type="ARBA" id="ARBA00022679"/>
    </source>
</evidence>
<dbReference type="CDD" id="cd11715">
    <property type="entry name" value="THUMP_AdoMetMT"/>
    <property type="match status" value="1"/>
</dbReference>
<dbReference type="STRING" id="1250539.Ga0080574_TMP1304"/>
<dbReference type="Pfam" id="PF22020">
    <property type="entry name" value="RlmL_1st"/>
    <property type="match status" value="1"/>
</dbReference>
<sequence>MEKRRQQGLVPGGQSLYAGGMGETFEIFLACAPGLEAALAGEAKAAGFGPLRPVAGGVAFDGGWVEVMRANLYLRGAARVLARIGGFPAVHLAQLDKRARKFPWGEVLRADQPVKIEALSRKSKIYHAGAAKERVERAISEELGAPVGDDGVRLLLRIEENMVSFSVDTSGAPLHRRGHKEAVGKAPMRETLAALFLRQCGYRGEEPVLDPMCGSGTFVIEAAEIAMGLAPGRSRAFDFERLAGFDGDTWEAMKAEYAPRETALRFHGFDRDAGAVRMAASNAARAGVEGIASFACQPFSALERPEGPPGLVMVNPPYGARIGKPGPLHALHKSLGDVLKARFRGWRVGIVTSEPGLAKATGLPFLPPGPPVAHGPLKIRLYRTDPL</sequence>
<dbReference type="InterPro" id="IPR054170">
    <property type="entry name" value="RlmL_1st"/>
</dbReference>
<dbReference type="InterPro" id="IPR000241">
    <property type="entry name" value="RlmKL-like_Mtase"/>
</dbReference>
<accession>A0A1P8UQN3</accession>
<protein>
    <submittedName>
        <fullName evidence="5">Putative N6-adenine-specific DNA methylase</fullName>
        <ecNumber evidence="5">2.1.1.-</ecNumber>
    </submittedName>
</protein>
<dbReference type="InterPro" id="IPR029063">
    <property type="entry name" value="SAM-dependent_MTases_sf"/>
</dbReference>
<name>A0A1P8UQN3_9RHOB</name>
<dbReference type="Gene3D" id="3.40.50.150">
    <property type="entry name" value="Vaccinia Virus protein VP39"/>
    <property type="match status" value="1"/>
</dbReference>
<dbReference type="PROSITE" id="PS01261">
    <property type="entry name" value="UPF0020"/>
    <property type="match status" value="1"/>
</dbReference>
<dbReference type="Gene3D" id="3.30.2130.30">
    <property type="match status" value="1"/>
</dbReference>
<dbReference type="InterPro" id="IPR053943">
    <property type="entry name" value="RlmKL-like_Mtase_CS"/>
</dbReference>
<keyword evidence="2 5" id="KW-0808">Transferase</keyword>